<keyword evidence="1" id="KW-0175">Coiled coil</keyword>
<feature type="region of interest" description="Disordered" evidence="2">
    <location>
        <begin position="220"/>
        <end position="350"/>
    </location>
</feature>
<dbReference type="OrthoDB" id="333551at2759"/>
<dbReference type="InterPro" id="IPR025066">
    <property type="entry name" value="CCDC174-like"/>
</dbReference>
<feature type="compositionally biased region" description="Basic and acidic residues" evidence="2">
    <location>
        <begin position="282"/>
        <end position="299"/>
    </location>
</feature>
<feature type="region of interest" description="Disordered" evidence="2">
    <location>
        <begin position="38"/>
        <end position="75"/>
    </location>
</feature>
<dbReference type="STRING" id="1314781.A0A165PWY7"/>
<dbReference type="FunCoup" id="A0A165PWY7">
    <property type="interactions" value="514"/>
</dbReference>
<sequence length="385" mass="43080">MSKGKGISVTSFFDLKSELAKQEAEFAKEKAAGKPYVVGGIKRPDKKPTVWQRQNKGVAARAQRDAEMSVSQPALEDARSALERKAKIYDKLRKGKTGGLDEKQYDSLLVDFDLKAVEDGFESDSDDEDESRTVPKPPLDDDPLVEYEDEFGRMRTARRSEVPRHLAHQPEPDIPEEDDPYIIRGRDINYFPTFQQSEEKVAAIKESLIEDPLNLHYDASKEVRAKGAGFYNFSGNKEERERQMEELKDARDNTVRTREETGADEPSHGPEASSSGTSGSRAMEKRKRDIEERRKAIEAKRRKVASTDPPPHAMPTSTTSAPRTGTLDPFAVLEGQSKPPPASSTVRRTKAAAADPFAKLEVKFQSEASAADQFLANLEQDMHRR</sequence>
<feature type="region of interest" description="Disordered" evidence="2">
    <location>
        <begin position="119"/>
        <end position="144"/>
    </location>
</feature>
<dbReference type="PANTHER" id="PTHR15885">
    <property type="entry name" value="COILED-COIL DOMAIN-CONTAINING PROTEIN 174"/>
    <property type="match status" value="1"/>
</dbReference>
<feature type="compositionally biased region" description="Basic and acidic residues" evidence="2">
    <location>
        <begin position="156"/>
        <end position="171"/>
    </location>
</feature>
<evidence type="ECO:0000313" key="4">
    <source>
        <dbReference type="Proteomes" id="UP000077266"/>
    </source>
</evidence>
<organism evidence="3 4">
    <name type="scientific">Exidia glandulosa HHB12029</name>
    <dbReference type="NCBI Taxonomy" id="1314781"/>
    <lineage>
        <taxon>Eukaryota</taxon>
        <taxon>Fungi</taxon>
        <taxon>Dikarya</taxon>
        <taxon>Basidiomycota</taxon>
        <taxon>Agaricomycotina</taxon>
        <taxon>Agaricomycetes</taxon>
        <taxon>Auriculariales</taxon>
        <taxon>Exidiaceae</taxon>
        <taxon>Exidia</taxon>
    </lineage>
</organism>
<dbReference type="InParanoid" id="A0A165PWY7"/>
<dbReference type="GO" id="GO:0005634">
    <property type="term" value="C:nucleus"/>
    <property type="evidence" value="ECO:0007669"/>
    <property type="project" value="TreeGrafter"/>
</dbReference>
<dbReference type="Pfam" id="PF13300">
    <property type="entry name" value="DUF4078"/>
    <property type="match status" value="1"/>
</dbReference>
<accession>A0A165PWY7</accession>
<dbReference type="EMBL" id="KV425886">
    <property type="protein sequence ID" value="KZW02776.1"/>
    <property type="molecule type" value="Genomic_DNA"/>
</dbReference>
<evidence type="ECO:0000256" key="1">
    <source>
        <dbReference type="ARBA" id="ARBA00023054"/>
    </source>
</evidence>
<protein>
    <submittedName>
        <fullName evidence="3">Uncharacterized protein</fullName>
    </submittedName>
</protein>
<gene>
    <name evidence="3" type="ORF">EXIGLDRAFT_703537</name>
</gene>
<feature type="compositionally biased region" description="Basic and acidic residues" evidence="2">
    <location>
        <begin position="236"/>
        <end position="268"/>
    </location>
</feature>
<feature type="region of interest" description="Disordered" evidence="2">
    <location>
        <begin position="156"/>
        <end position="180"/>
    </location>
</feature>
<evidence type="ECO:0000313" key="3">
    <source>
        <dbReference type="EMBL" id="KZW02776.1"/>
    </source>
</evidence>
<dbReference type="PANTHER" id="PTHR15885:SF1">
    <property type="entry name" value="COILED-COIL DOMAIN-CONTAINING PROTEIN 174"/>
    <property type="match status" value="1"/>
</dbReference>
<dbReference type="Proteomes" id="UP000077266">
    <property type="component" value="Unassembled WGS sequence"/>
</dbReference>
<dbReference type="AlphaFoldDB" id="A0A165PWY7"/>
<keyword evidence="4" id="KW-1185">Reference proteome</keyword>
<feature type="compositionally biased region" description="Acidic residues" evidence="2">
    <location>
        <begin position="119"/>
        <end position="130"/>
    </location>
</feature>
<evidence type="ECO:0000256" key="2">
    <source>
        <dbReference type="SAM" id="MobiDB-lite"/>
    </source>
</evidence>
<proteinExistence type="predicted"/>
<reference evidence="3 4" key="1">
    <citation type="journal article" date="2016" name="Mol. Biol. Evol.">
        <title>Comparative Genomics of Early-Diverging Mushroom-Forming Fungi Provides Insights into the Origins of Lignocellulose Decay Capabilities.</title>
        <authorList>
            <person name="Nagy L.G."/>
            <person name="Riley R."/>
            <person name="Tritt A."/>
            <person name="Adam C."/>
            <person name="Daum C."/>
            <person name="Floudas D."/>
            <person name="Sun H."/>
            <person name="Yadav J.S."/>
            <person name="Pangilinan J."/>
            <person name="Larsson K.H."/>
            <person name="Matsuura K."/>
            <person name="Barry K."/>
            <person name="Labutti K."/>
            <person name="Kuo R."/>
            <person name="Ohm R.A."/>
            <person name="Bhattacharya S.S."/>
            <person name="Shirouzu T."/>
            <person name="Yoshinaga Y."/>
            <person name="Martin F.M."/>
            <person name="Grigoriev I.V."/>
            <person name="Hibbett D.S."/>
        </authorList>
    </citation>
    <scope>NUCLEOTIDE SEQUENCE [LARGE SCALE GENOMIC DNA]</scope>
    <source>
        <strain evidence="3 4">HHB12029</strain>
    </source>
</reference>
<name>A0A165PWY7_EXIGL</name>